<sequence>MHDLLINVAKEDDVVQIVHLLIDHLLELPKSALTRSKLASALKIVNASSEDLTVTLRLLDNLIRQYCLGEINESELKSHFSNLSSSMQTALVHSVELRKPEICQFLVNKINSKDNLLMESFDWDVKWIMGNSSLASTREQIATVMLNCRDKDQKLKTVRFEMNRERLADMIEVLEKCDGMDVDK</sequence>
<gene>
    <name evidence="2" type="primary">5578951</name>
</gene>
<dbReference type="KEGG" id="aag:5578951"/>
<organism evidence="2 3">
    <name type="scientific">Aedes aegypti</name>
    <name type="common">Yellowfever mosquito</name>
    <name type="synonym">Culex aegypti</name>
    <dbReference type="NCBI Taxonomy" id="7159"/>
    <lineage>
        <taxon>Eukaryota</taxon>
        <taxon>Metazoa</taxon>
        <taxon>Ecdysozoa</taxon>
        <taxon>Arthropoda</taxon>
        <taxon>Hexapoda</taxon>
        <taxon>Insecta</taxon>
        <taxon>Pterygota</taxon>
        <taxon>Neoptera</taxon>
        <taxon>Endopterygota</taxon>
        <taxon>Diptera</taxon>
        <taxon>Nematocera</taxon>
        <taxon>Culicoidea</taxon>
        <taxon>Culicidae</taxon>
        <taxon>Culicinae</taxon>
        <taxon>Aedini</taxon>
        <taxon>Aedes</taxon>
        <taxon>Stegomyia</taxon>
    </lineage>
</organism>
<dbReference type="OMA" id="FSHKYGF"/>
<dbReference type="InterPro" id="IPR017920">
    <property type="entry name" value="COMM"/>
</dbReference>
<name>A0A903UWI9_AEDAE</name>
<dbReference type="EnsemblMetazoa" id="AAEL013935-RB">
    <property type="protein sequence ID" value="AAEL013935-PB"/>
    <property type="gene ID" value="AAEL013935"/>
</dbReference>
<keyword evidence="3" id="KW-1185">Reference proteome</keyword>
<feature type="domain" description="COMM" evidence="1">
    <location>
        <begin position="119"/>
        <end position="176"/>
    </location>
</feature>
<dbReference type="AlphaFoldDB" id="A0A903UWI9"/>
<reference evidence="2 3" key="1">
    <citation type="submission" date="2017-06" db="EMBL/GenBank/DDBJ databases">
        <title>Aedes aegypti genome working group (AGWG) sequencing and assembly.</title>
        <authorList>
            <consortium name="Aedes aegypti Genome Working Group (AGWG)"/>
            <person name="Matthews B.J."/>
        </authorList>
    </citation>
    <scope>NUCLEOTIDE SEQUENCE [LARGE SCALE GENOMIC DNA]</scope>
    <source>
        <strain evidence="2 3">LVP_AGWG</strain>
    </source>
</reference>
<evidence type="ECO:0000313" key="3">
    <source>
        <dbReference type="Proteomes" id="UP000008820"/>
    </source>
</evidence>
<accession>A0A903UWI9</accession>
<dbReference type="OrthoDB" id="64318at2759"/>
<evidence type="ECO:0000259" key="1">
    <source>
        <dbReference type="Pfam" id="PF07258"/>
    </source>
</evidence>
<evidence type="ECO:0000313" key="2">
    <source>
        <dbReference type="EnsemblMetazoa" id="AAEL013935-PB"/>
    </source>
</evidence>
<dbReference type="Pfam" id="PF07258">
    <property type="entry name" value="COMM_domain"/>
    <property type="match status" value="1"/>
</dbReference>
<reference evidence="2" key="2">
    <citation type="submission" date="2022-10" db="UniProtKB">
        <authorList>
            <consortium name="EnsemblMetazoa"/>
        </authorList>
    </citation>
    <scope>IDENTIFICATION</scope>
    <source>
        <strain evidence="2">LVP_AGWG</strain>
    </source>
</reference>
<proteinExistence type="predicted"/>
<protein>
    <recommendedName>
        <fullName evidence="1">COMM domain-containing protein</fullName>
    </recommendedName>
</protein>
<dbReference type="Proteomes" id="UP000008820">
    <property type="component" value="Chromosome 2"/>
</dbReference>